<dbReference type="PROSITE" id="PS50043">
    <property type="entry name" value="HTH_LUXR_2"/>
    <property type="match status" value="1"/>
</dbReference>
<dbReference type="InterPro" id="IPR016032">
    <property type="entry name" value="Sig_transdc_resp-reg_C-effctor"/>
</dbReference>
<dbReference type="PANTHER" id="PTHR43214">
    <property type="entry name" value="TWO-COMPONENT RESPONSE REGULATOR"/>
    <property type="match status" value="1"/>
</dbReference>
<keyword evidence="1" id="KW-0238">DNA-binding</keyword>
<evidence type="ECO:0000313" key="3">
    <source>
        <dbReference type="EMBL" id="MFC5849281.1"/>
    </source>
</evidence>
<dbReference type="InterPro" id="IPR000792">
    <property type="entry name" value="Tscrpt_reg_LuxR_C"/>
</dbReference>
<dbReference type="SMART" id="SM00421">
    <property type="entry name" value="HTH_LUXR"/>
    <property type="match status" value="1"/>
</dbReference>
<keyword evidence="4" id="KW-1185">Reference proteome</keyword>
<evidence type="ECO:0000256" key="1">
    <source>
        <dbReference type="ARBA" id="ARBA00023125"/>
    </source>
</evidence>
<sequence>MSGARRTRLVLVSAQGLLREGLGQALRAAGVELLATLSPEDQVVRYLAALRPDVVLIDLDDASGRIRHLWPDMMTALPGQSVLTLSSGQRAGPGPWSETAHLGRAVTMSELLEDIERVHQGEFSARIQAFLPPPEVAPLLNQDRELLQLLAQGLGNRDIAATLHLSEKTIRNRLSKTFARLQVTNRTQAAMCAVRLGLA</sequence>
<dbReference type="SUPFAM" id="SSF46894">
    <property type="entry name" value="C-terminal effector domain of the bipartite response regulators"/>
    <property type="match status" value="1"/>
</dbReference>
<gene>
    <name evidence="3" type="ORF">ACFPQ6_13280</name>
</gene>
<dbReference type="RefSeq" id="WP_014682947.1">
    <property type="nucleotide sequence ID" value="NZ_JBHSOH010000017.1"/>
</dbReference>
<proteinExistence type="predicted"/>
<evidence type="ECO:0000259" key="2">
    <source>
        <dbReference type="PROSITE" id="PS50043"/>
    </source>
</evidence>
<feature type="domain" description="HTH luxR-type" evidence="2">
    <location>
        <begin position="132"/>
        <end position="197"/>
    </location>
</feature>
<evidence type="ECO:0000313" key="4">
    <source>
        <dbReference type="Proteomes" id="UP001595979"/>
    </source>
</evidence>
<protein>
    <submittedName>
        <fullName evidence="3">Response regulator transcription factor</fullName>
    </submittedName>
</protein>
<accession>A0ABW1DND5</accession>
<organism evidence="3 4">
    <name type="scientific">Deinococcus petrolearius</name>
    <dbReference type="NCBI Taxonomy" id="1751295"/>
    <lineage>
        <taxon>Bacteria</taxon>
        <taxon>Thermotogati</taxon>
        <taxon>Deinococcota</taxon>
        <taxon>Deinococci</taxon>
        <taxon>Deinococcales</taxon>
        <taxon>Deinococcaceae</taxon>
        <taxon>Deinococcus</taxon>
    </lineage>
</organism>
<dbReference type="PRINTS" id="PR00038">
    <property type="entry name" value="HTHLUXR"/>
</dbReference>
<dbReference type="Pfam" id="PF00196">
    <property type="entry name" value="GerE"/>
    <property type="match status" value="1"/>
</dbReference>
<dbReference type="EMBL" id="JBHSOH010000017">
    <property type="protein sequence ID" value="MFC5849281.1"/>
    <property type="molecule type" value="Genomic_DNA"/>
</dbReference>
<reference evidence="4" key="1">
    <citation type="journal article" date="2019" name="Int. J. Syst. Evol. Microbiol.">
        <title>The Global Catalogue of Microorganisms (GCM) 10K type strain sequencing project: providing services to taxonomists for standard genome sequencing and annotation.</title>
        <authorList>
            <consortium name="The Broad Institute Genomics Platform"/>
            <consortium name="The Broad Institute Genome Sequencing Center for Infectious Disease"/>
            <person name="Wu L."/>
            <person name="Ma J."/>
        </authorList>
    </citation>
    <scope>NUCLEOTIDE SEQUENCE [LARGE SCALE GENOMIC DNA]</scope>
    <source>
        <strain evidence="4">CGMCC 1.15053</strain>
    </source>
</reference>
<comment type="caution">
    <text evidence="3">The sequence shown here is derived from an EMBL/GenBank/DDBJ whole genome shotgun (WGS) entry which is preliminary data.</text>
</comment>
<dbReference type="Proteomes" id="UP001595979">
    <property type="component" value="Unassembled WGS sequence"/>
</dbReference>
<dbReference type="InterPro" id="IPR039420">
    <property type="entry name" value="WalR-like"/>
</dbReference>
<name>A0ABW1DND5_9DEIO</name>
<dbReference type="Gene3D" id="3.40.50.2300">
    <property type="match status" value="1"/>
</dbReference>